<dbReference type="Proteomes" id="UP000248790">
    <property type="component" value="Unassembled WGS sequence"/>
</dbReference>
<reference evidence="1 2" key="1">
    <citation type="submission" date="2018-06" db="EMBL/GenBank/DDBJ databases">
        <title>Genomic Encyclopedia of Archaeal and Bacterial Type Strains, Phase II (KMG-II): from individual species to whole genera.</title>
        <authorList>
            <person name="Goeker M."/>
        </authorList>
    </citation>
    <scope>NUCLEOTIDE SEQUENCE [LARGE SCALE GENOMIC DNA]</scope>
    <source>
        <strain evidence="1 2">DSM 21851</strain>
    </source>
</reference>
<name>A0A327X424_LARAB</name>
<organism evidence="1 2">
    <name type="scientific">Larkinella arboricola</name>
    <dbReference type="NCBI Taxonomy" id="643671"/>
    <lineage>
        <taxon>Bacteria</taxon>
        <taxon>Pseudomonadati</taxon>
        <taxon>Bacteroidota</taxon>
        <taxon>Cytophagia</taxon>
        <taxon>Cytophagales</taxon>
        <taxon>Spirosomataceae</taxon>
        <taxon>Larkinella</taxon>
    </lineage>
</organism>
<protein>
    <submittedName>
        <fullName evidence="1">Uncharacterized protein</fullName>
    </submittedName>
</protein>
<sequence length="177" mass="20654">MKRRNKAETNRTKMLKIAGIIVVLGFVFYSVINALTVDGVKSFYCLSDDKCITVWKRANGEVYIIPGRYETNNNPTVSYIRTINKQFLTLYFSDQKELSYKIIVRDEGNLESNQKRYTIKNNAQAEWQFLEYSDKNYKSILYKSNATKFKDVNEETDYLSISIEENYAIDKTGNKLN</sequence>
<proteinExistence type="predicted"/>
<dbReference type="AlphaFoldDB" id="A0A327X424"/>
<comment type="caution">
    <text evidence="1">The sequence shown here is derived from an EMBL/GenBank/DDBJ whole genome shotgun (WGS) entry which is preliminary data.</text>
</comment>
<gene>
    <name evidence="1" type="ORF">LX87_02141</name>
</gene>
<evidence type="ECO:0000313" key="1">
    <source>
        <dbReference type="EMBL" id="RAK00439.1"/>
    </source>
</evidence>
<evidence type="ECO:0000313" key="2">
    <source>
        <dbReference type="Proteomes" id="UP000248790"/>
    </source>
</evidence>
<accession>A0A327X424</accession>
<dbReference type="EMBL" id="QLMC01000002">
    <property type="protein sequence ID" value="RAK00439.1"/>
    <property type="molecule type" value="Genomic_DNA"/>
</dbReference>
<keyword evidence="2" id="KW-1185">Reference proteome</keyword>